<dbReference type="Proteomes" id="UP000440732">
    <property type="component" value="Unassembled WGS sequence"/>
</dbReference>
<comment type="caution">
    <text evidence="2">The sequence shown here is derived from an EMBL/GenBank/DDBJ whole genome shotgun (WGS) entry which is preliminary data.</text>
</comment>
<evidence type="ECO:0000313" key="6">
    <source>
        <dbReference type="Proteomes" id="UP000440732"/>
    </source>
</evidence>
<feature type="compositionally biased region" description="Basic and acidic residues" evidence="1">
    <location>
        <begin position="668"/>
        <end position="683"/>
    </location>
</feature>
<proteinExistence type="predicted"/>
<evidence type="ECO:0000313" key="3">
    <source>
        <dbReference type="EMBL" id="KAE9181108.1"/>
    </source>
</evidence>
<feature type="compositionally biased region" description="Polar residues" evidence="1">
    <location>
        <begin position="1"/>
        <end position="18"/>
    </location>
</feature>
<dbReference type="EMBL" id="QXGA01002909">
    <property type="protein sequence ID" value="KAE9090221.1"/>
    <property type="molecule type" value="Genomic_DNA"/>
</dbReference>
<dbReference type="EMBL" id="QXGC01002851">
    <property type="protein sequence ID" value="KAE9181108.1"/>
    <property type="molecule type" value="Genomic_DNA"/>
</dbReference>
<feature type="region of interest" description="Disordered" evidence="1">
    <location>
        <begin position="538"/>
        <end position="577"/>
    </location>
</feature>
<feature type="region of interest" description="Disordered" evidence="1">
    <location>
        <begin position="1"/>
        <end position="54"/>
    </location>
</feature>
<feature type="compositionally biased region" description="Polar residues" evidence="1">
    <location>
        <begin position="643"/>
        <end position="658"/>
    </location>
</feature>
<protein>
    <submittedName>
        <fullName evidence="2">Uncharacterized protein</fullName>
    </submittedName>
</protein>
<organism evidence="2 6">
    <name type="scientific">Phytophthora fragariae</name>
    <dbReference type="NCBI Taxonomy" id="53985"/>
    <lineage>
        <taxon>Eukaryota</taxon>
        <taxon>Sar</taxon>
        <taxon>Stramenopiles</taxon>
        <taxon>Oomycota</taxon>
        <taxon>Peronosporomycetes</taxon>
        <taxon>Peronosporales</taxon>
        <taxon>Peronosporaceae</taxon>
        <taxon>Phytophthora</taxon>
    </lineage>
</organism>
<evidence type="ECO:0000256" key="1">
    <source>
        <dbReference type="SAM" id="MobiDB-lite"/>
    </source>
</evidence>
<dbReference type="Proteomes" id="UP000437068">
    <property type="component" value="Unassembled WGS sequence"/>
</dbReference>
<dbReference type="EMBL" id="QXGE01002727">
    <property type="protein sequence ID" value="KAE9279643.1"/>
    <property type="molecule type" value="Genomic_DNA"/>
</dbReference>
<feature type="region of interest" description="Disordered" evidence="1">
    <location>
        <begin position="1099"/>
        <end position="1129"/>
    </location>
</feature>
<feature type="compositionally biased region" description="Basic residues" evidence="1">
    <location>
        <begin position="564"/>
        <end position="576"/>
    </location>
</feature>
<evidence type="ECO:0000313" key="4">
    <source>
        <dbReference type="EMBL" id="KAE9279643.1"/>
    </source>
</evidence>
<feature type="compositionally biased region" description="Basic and acidic residues" evidence="1">
    <location>
        <begin position="40"/>
        <end position="50"/>
    </location>
</feature>
<sequence>MPTTSSHQHSTPVTTPSDAQGGAEAETGRADGGFQAITDRNGDTHPDHPRRSGSYAAAVRGSDLLLPTTSLPAATKVGGNWAPHERQALLATLNKPWHVPTAPVDTPRQVLLRQAALSTSEVRADNALRDFTELETEALLEYLNGELELPHVPLFIKATLPLIQRAMIEQFHETHQEVMLTADVSPKAKLRRGMTHSKIIAQLYAANADTGRGRQMIDHVMDDVKSLHFDGIHTLKFVFNSQRVASLYKGMAFRLNGTCIQLEDSEADATSSAYGSARLRRQYAIKVFGAEGIGMVALLAALGKLPGVLVVDAERPRLDSTTIVDNRYLLLRFNEETCPTALRGITKIELKGHLLTLHHHVVHQRLPCGRCYAPFHTTGFCKTKPHHVDRQRAKYKRTYDGPVAAYSVGTAVQYKHSDGDSLISFLDTLQRELTGAETTTDTGKDPSESATLLETEVEEPKTPTIDRELDGACPREAPPPQGGDHEPADEYQKVTHRGRDRQNDSPGGTENPRPALTGSGATTQAPLVNSVLGGHNRAEAAVIPNRPYADRRTRTSAMPGAQGGHKKSHPKAKAKGPKFATFQRYRAIGRFAALDDDEEEEISDYECTSERDEAPYAYEQEEQKDAGAVVGPPKDSTRAETAEGNTTRCSTPGETSSPYGEGPSVPRRSADTARKAEEERESSPLEGGDEDMKSNEGSDASGYVGSSAPSCTQSPAPTPGSEFPYSLDSNFGEGGTAGDTEVEQAVVMSTPIQRLPDQDADGAVDLSALSDEGFVMGKITPAPRMPQQLPVFLLPFRGSLTSVPANGQCAYTALYAPTTSTVETKINFTADVVKGANIIKRSVYTLMMTNLANDVESGVVDPRRELQRLYPLQPQPQDIAVATAALYNHYAQERVRTVNTPVPSAFWASTEVLRAMAQYLREPLFVLDANSHNDAHVQRYYYQDYTLPNGDTHETGCGGAMDDRTAKEMLAKYADLHVLPVFIVLKRHEGHFYGVHHGDLAPKWQAEGDLDFAQTHCDSQAWFSEVVAHIEYGASRMDRVDLMEEDADTNTVIIGGMERRDRLDVVHDRLCLPRLDSVPYDISILDDCLTGEAARLQQHAGATIAPPKTTSHIRRSDRDAGDPPRQSISAHGRVAFPTYCRILDSINSEPEMLADRSKLRQLQKENEAAIKVWKRQVIQELTPPGSHEGEHAFIEMVNWLLPHREALQDLFRSLPYPELAAKTLPQDVIKKWGELEVYSTQLATLRSLIADDEVPLATREYCRAWLAACTADEGSRRDRVLARDPTRWQRVGSQHGAAPNCACPQGVTDQTWTILSSPCNLGMGENAVGAATKYPTWVNLFQPPVSPAGLSEYRRPRRMERHGPVTDRAHMGR</sequence>
<evidence type="ECO:0000313" key="5">
    <source>
        <dbReference type="Proteomes" id="UP000437068"/>
    </source>
</evidence>
<evidence type="ECO:0000313" key="7">
    <source>
        <dbReference type="Proteomes" id="UP000476176"/>
    </source>
</evidence>
<gene>
    <name evidence="4" type="ORF">PF001_g24622</name>
    <name evidence="3" type="ORF">PF004_g24651</name>
    <name evidence="2" type="ORF">PF006_g25201</name>
</gene>
<reference evidence="5 6" key="1">
    <citation type="submission" date="2018-08" db="EMBL/GenBank/DDBJ databases">
        <title>Genomic investigation of the strawberry pathogen Phytophthora fragariae indicates pathogenicity is determined by transcriptional variation in three key races.</title>
        <authorList>
            <person name="Adams T.M."/>
            <person name="Armitage A.D."/>
            <person name="Sobczyk M.K."/>
            <person name="Bates H.J."/>
            <person name="Dunwell J.M."/>
            <person name="Nellist C.F."/>
            <person name="Harrison R.J."/>
        </authorList>
    </citation>
    <scope>NUCLEOTIDE SEQUENCE [LARGE SCALE GENOMIC DNA]</scope>
    <source>
        <strain evidence="4 5">A4</strain>
        <strain evidence="3 7">BC-23</strain>
        <strain evidence="2 6">NOV-5</strain>
    </source>
</reference>
<evidence type="ECO:0000313" key="2">
    <source>
        <dbReference type="EMBL" id="KAE9090221.1"/>
    </source>
</evidence>
<feature type="region of interest" description="Disordered" evidence="1">
    <location>
        <begin position="435"/>
        <end position="522"/>
    </location>
</feature>
<name>A0A6A3R6A8_9STRA</name>
<dbReference type="Proteomes" id="UP000476176">
    <property type="component" value="Unassembled WGS sequence"/>
</dbReference>
<feature type="compositionally biased region" description="Basic and acidic residues" evidence="1">
    <location>
        <begin position="458"/>
        <end position="470"/>
    </location>
</feature>
<accession>A0A6A3R6A8</accession>
<feature type="compositionally biased region" description="Acidic residues" evidence="1">
    <location>
        <begin position="594"/>
        <end position="604"/>
    </location>
</feature>
<feature type="compositionally biased region" description="Basic and acidic residues" evidence="1">
    <location>
        <begin position="483"/>
        <end position="493"/>
    </location>
</feature>
<feature type="region of interest" description="Disordered" evidence="1">
    <location>
        <begin position="593"/>
        <end position="737"/>
    </location>
</feature>